<evidence type="ECO:0000256" key="1">
    <source>
        <dbReference type="ARBA" id="ARBA00022723"/>
    </source>
</evidence>
<gene>
    <name evidence="7" type="ORF">E3N88_36858</name>
</gene>
<dbReference type="PANTHER" id="PTHR23272:SF182">
    <property type="entry name" value="OS09G0381850 PROTEIN"/>
    <property type="match status" value="1"/>
</dbReference>
<dbReference type="SMART" id="SM00614">
    <property type="entry name" value="ZnF_BED"/>
    <property type="match status" value="1"/>
</dbReference>
<dbReference type="InterPro" id="IPR025525">
    <property type="entry name" value="hAT-like_transposase_RNase-H"/>
</dbReference>
<proteinExistence type="predicted"/>
<name>A0A5N6M5F8_9ASTR</name>
<dbReference type="Pfam" id="PF14372">
    <property type="entry name" value="hAT-like_RNase-H"/>
    <property type="match status" value="1"/>
</dbReference>
<dbReference type="EMBL" id="SZYD01000017">
    <property type="protein sequence ID" value="KAD3068978.1"/>
    <property type="molecule type" value="Genomic_DNA"/>
</dbReference>
<dbReference type="InterPro" id="IPR012337">
    <property type="entry name" value="RNaseH-like_sf"/>
</dbReference>
<evidence type="ECO:0000256" key="5">
    <source>
        <dbReference type="SAM" id="MobiDB-lite"/>
    </source>
</evidence>
<protein>
    <recommendedName>
        <fullName evidence="6">BED-type domain-containing protein</fullName>
    </recommendedName>
</protein>
<dbReference type="Pfam" id="PF02892">
    <property type="entry name" value="zf-BED"/>
    <property type="match status" value="1"/>
</dbReference>
<keyword evidence="3" id="KW-0862">Zinc</keyword>
<dbReference type="PROSITE" id="PS50808">
    <property type="entry name" value="ZF_BED"/>
    <property type="match status" value="1"/>
</dbReference>
<feature type="region of interest" description="Disordered" evidence="5">
    <location>
        <begin position="351"/>
        <end position="372"/>
    </location>
</feature>
<dbReference type="Proteomes" id="UP000326396">
    <property type="component" value="Linkage Group LG7"/>
</dbReference>
<dbReference type="GO" id="GO:0003677">
    <property type="term" value="F:DNA binding"/>
    <property type="evidence" value="ECO:0007669"/>
    <property type="project" value="InterPro"/>
</dbReference>
<keyword evidence="1" id="KW-0479">Metal-binding</keyword>
<feature type="compositionally biased region" description="Low complexity" evidence="5">
    <location>
        <begin position="351"/>
        <end position="370"/>
    </location>
</feature>
<reference evidence="7 8" key="1">
    <citation type="submission" date="2019-05" db="EMBL/GenBank/DDBJ databases">
        <title>Mikania micrantha, genome provides insights into the molecular mechanism of rapid growth.</title>
        <authorList>
            <person name="Liu B."/>
        </authorList>
    </citation>
    <scope>NUCLEOTIDE SEQUENCE [LARGE SCALE GENOMIC DNA]</scope>
    <source>
        <strain evidence="7">NLD-2019</strain>
        <tissue evidence="7">Leaf</tissue>
    </source>
</reference>
<dbReference type="SUPFAM" id="SSF53098">
    <property type="entry name" value="Ribonuclease H-like"/>
    <property type="match status" value="1"/>
</dbReference>
<dbReference type="PANTHER" id="PTHR23272">
    <property type="entry name" value="BED FINGER-RELATED"/>
    <property type="match status" value="1"/>
</dbReference>
<organism evidence="7 8">
    <name type="scientific">Mikania micrantha</name>
    <name type="common">bitter vine</name>
    <dbReference type="NCBI Taxonomy" id="192012"/>
    <lineage>
        <taxon>Eukaryota</taxon>
        <taxon>Viridiplantae</taxon>
        <taxon>Streptophyta</taxon>
        <taxon>Embryophyta</taxon>
        <taxon>Tracheophyta</taxon>
        <taxon>Spermatophyta</taxon>
        <taxon>Magnoliopsida</taxon>
        <taxon>eudicotyledons</taxon>
        <taxon>Gunneridae</taxon>
        <taxon>Pentapetalae</taxon>
        <taxon>asterids</taxon>
        <taxon>campanulids</taxon>
        <taxon>Asterales</taxon>
        <taxon>Asteraceae</taxon>
        <taxon>Asteroideae</taxon>
        <taxon>Heliantheae alliance</taxon>
        <taxon>Eupatorieae</taxon>
        <taxon>Mikania</taxon>
    </lineage>
</organism>
<dbReference type="InterPro" id="IPR003656">
    <property type="entry name" value="Znf_BED"/>
</dbReference>
<keyword evidence="2 4" id="KW-0863">Zinc-finger</keyword>
<feature type="region of interest" description="Disordered" evidence="5">
    <location>
        <begin position="1"/>
        <end position="41"/>
    </location>
</feature>
<keyword evidence="8" id="KW-1185">Reference proteome</keyword>
<evidence type="ECO:0000256" key="3">
    <source>
        <dbReference type="ARBA" id="ARBA00022833"/>
    </source>
</evidence>
<comment type="caution">
    <text evidence="7">The sequence shown here is derived from an EMBL/GenBank/DDBJ whole genome shotgun (WGS) entry which is preliminary data.</text>
</comment>
<sequence>MSDDSCSGPLQSNEDQYLDIRSPFESSEFQSSADTPTMENNPNVVIIDGEANEAAHDTTAGVEQAQAANCEEQDPFTKKKRKKTSVTWEHFREITLDNGTQMHECIHCGEKVKKFKDGTTTPMRRHINQFCPKLQHVKKGQLKLNVFPGNSDSSSMVQNWNELSKQLKKSKKNLILDVTTRWNATYAMLSTALEFKEVFVNYADREPSYKTLPSVDDWKKVEDVCSFLVLFNEATKLISGSEYPTSNLFLSELYGIKETLDSVTLNEDDCMKDMVEAMKIKFDKYWGSCNLLISIGAVLDPRYKMKLIEFAFNLIYSNDRALEEIVFVRDSLDELFKEYVETHKESNIDSSKSANVVNASSGSGNESGSSFRTSRFGKDIKTGSAKYHQHIRSVDCVESVKSELVTYLEEGVYIQEAG</sequence>
<evidence type="ECO:0000313" key="7">
    <source>
        <dbReference type="EMBL" id="KAD3068978.1"/>
    </source>
</evidence>
<evidence type="ECO:0000259" key="6">
    <source>
        <dbReference type="PROSITE" id="PS50808"/>
    </source>
</evidence>
<feature type="domain" description="BED-type" evidence="6">
    <location>
        <begin position="82"/>
        <end position="133"/>
    </location>
</feature>
<feature type="compositionally biased region" description="Polar residues" evidence="5">
    <location>
        <begin position="1"/>
        <end position="15"/>
    </location>
</feature>
<feature type="compositionally biased region" description="Polar residues" evidence="5">
    <location>
        <begin position="24"/>
        <end position="41"/>
    </location>
</feature>
<dbReference type="InterPro" id="IPR036236">
    <property type="entry name" value="Znf_C2H2_sf"/>
</dbReference>
<evidence type="ECO:0000256" key="2">
    <source>
        <dbReference type="ARBA" id="ARBA00022771"/>
    </source>
</evidence>
<dbReference type="SUPFAM" id="SSF57667">
    <property type="entry name" value="beta-beta-alpha zinc fingers"/>
    <property type="match status" value="1"/>
</dbReference>
<evidence type="ECO:0000256" key="4">
    <source>
        <dbReference type="PROSITE-ProRule" id="PRU00027"/>
    </source>
</evidence>
<accession>A0A5N6M5F8</accession>
<dbReference type="AlphaFoldDB" id="A0A5N6M5F8"/>
<dbReference type="OrthoDB" id="1305095at2759"/>
<dbReference type="GO" id="GO:0008270">
    <property type="term" value="F:zinc ion binding"/>
    <property type="evidence" value="ECO:0007669"/>
    <property type="project" value="UniProtKB-KW"/>
</dbReference>
<evidence type="ECO:0000313" key="8">
    <source>
        <dbReference type="Proteomes" id="UP000326396"/>
    </source>
</evidence>